<dbReference type="Proteomes" id="UP000236664">
    <property type="component" value="Unassembled WGS sequence"/>
</dbReference>
<name>A0A2K0WNR2_GIBNY</name>
<evidence type="ECO:0000313" key="3">
    <source>
        <dbReference type="EMBL" id="PNP83919.1"/>
    </source>
</evidence>
<feature type="signal peptide" evidence="2">
    <location>
        <begin position="1"/>
        <end position="20"/>
    </location>
</feature>
<evidence type="ECO:0000313" key="4">
    <source>
        <dbReference type="Proteomes" id="UP000236664"/>
    </source>
</evidence>
<dbReference type="OrthoDB" id="5078508at2759"/>
<organism evidence="3 4">
    <name type="scientific">Gibberella nygamai</name>
    <name type="common">Bean root rot disease fungus</name>
    <name type="synonym">Fusarium nygamai</name>
    <dbReference type="NCBI Taxonomy" id="42673"/>
    <lineage>
        <taxon>Eukaryota</taxon>
        <taxon>Fungi</taxon>
        <taxon>Dikarya</taxon>
        <taxon>Ascomycota</taxon>
        <taxon>Pezizomycotina</taxon>
        <taxon>Sordariomycetes</taxon>
        <taxon>Hypocreomycetidae</taxon>
        <taxon>Hypocreales</taxon>
        <taxon>Nectriaceae</taxon>
        <taxon>Fusarium</taxon>
        <taxon>Fusarium fujikuroi species complex</taxon>
    </lineage>
</organism>
<reference evidence="3 4" key="1">
    <citation type="submission" date="2017-06" db="EMBL/GenBank/DDBJ databases">
        <title>Genome of Fusarium nygamai isolate CS10214.</title>
        <authorList>
            <person name="Gardiner D.M."/>
            <person name="Obanor F."/>
            <person name="Kazan K."/>
        </authorList>
    </citation>
    <scope>NUCLEOTIDE SEQUENCE [LARGE SCALE GENOMIC DNA]</scope>
    <source>
        <strain evidence="3 4">CS10214</strain>
    </source>
</reference>
<feature type="region of interest" description="Disordered" evidence="1">
    <location>
        <begin position="107"/>
        <end position="127"/>
    </location>
</feature>
<keyword evidence="2" id="KW-0732">Signal</keyword>
<accession>A0A2K0WNR2</accession>
<feature type="compositionally biased region" description="Polar residues" evidence="1">
    <location>
        <begin position="107"/>
        <end position="116"/>
    </location>
</feature>
<gene>
    <name evidence="3" type="ORF">FNYG_02607</name>
</gene>
<evidence type="ECO:0000256" key="1">
    <source>
        <dbReference type="SAM" id="MobiDB-lite"/>
    </source>
</evidence>
<protein>
    <recommendedName>
        <fullName evidence="5">CBM-cenC domain-containing protein</fullName>
    </recommendedName>
</protein>
<comment type="caution">
    <text evidence="3">The sequence shown here is derived from an EMBL/GenBank/DDBJ whole genome shotgun (WGS) entry which is preliminary data.</text>
</comment>
<dbReference type="AlphaFoldDB" id="A0A2K0WNR2"/>
<proteinExistence type="predicted"/>
<keyword evidence="4" id="KW-1185">Reference proteome</keyword>
<dbReference type="EMBL" id="MTQA01000047">
    <property type="protein sequence ID" value="PNP83919.1"/>
    <property type="molecule type" value="Genomic_DNA"/>
</dbReference>
<feature type="chain" id="PRO_5014469143" description="CBM-cenC domain-containing protein" evidence="2">
    <location>
        <begin position="21"/>
        <end position="285"/>
    </location>
</feature>
<evidence type="ECO:0000256" key="2">
    <source>
        <dbReference type="SAM" id="SignalP"/>
    </source>
</evidence>
<evidence type="ECO:0008006" key="5">
    <source>
        <dbReference type="Google" id="ProtNLM"/>
    </source>
</evidence>
<sequence>MARQLAAILAAALAFSGVSAGPCKPLSSLSLSATVLVETTATTASHETSSFTITAELTETTGTFETTVTDTTTGTTTATTDAIDTTITESATDTTTAGSITTFLTTTTAEQSPEQSTTTTAGPVGPGPCLEEQVLYNPSFDDNNNAWPWDLNSGVTVDTVQPRSPSNLLLSYVTSDSPSTMFSQSLPALGDYEFELVYYIAMGNYAVNNYDFRCYATTFVNGKKIGDSSNFDGYGPFTWQRVSEVLTPQNSGDDGELRFEIQCEGGFRYAYMRVDDVSLTRRCGA</sequence>